<name>A0A8J6TNS5_9GAMM</name>
<gene>
    <name evidence="3" type="ORF">H8D24_07165</name>
</gene>
<reference evidence="3 4" key="1">
    <citation type="submission" date="2020-08" db="EMBL/GenBank/DDBJ databases">
        <title>Bridging the membrane lipid divide: bacteria of the FCB group superphylum have the potential to synthesize archaeal ether lipids.</title>
        <authorList>
            <person name="Villanueva L."/>
            <person name="Von Meijenfeldt F.A.B."/>
            <person name="Westbye A.B."/>
            <person name="Yadav S."/>
            <person name="Hopmans E.C."/>
            <person name="Dutilh B.E."/>
            <person name="Sinninghe Damste J.S."/>
        </authorList>
    </citation>
    <scope>NUCLEOTIDE SEQUENCE [LARGE SCALE GENOMIC DNA]</scope>
    <source>
        <strain evidence="3">NIOZ-UU100</strain>
    </source>
</reference>
<accession>A0A8J6TNS5</accession>
<keyword evidence="2" id="KW-0472">Membrane</keyword>
<evidence type="ECO:0000313" key="4">
    <source>
        <dbReference type="Proteomes" id="UP000654401"/>
    </source>
</evidence>
<comment type="caution">
    <text evidence="3">The sequence shown here is derived from an EMBL/GenBank/DDBJ whole genome shotgun (WGS) entry which is preliminary data.</text>
</comment>
<proteinExistence type="predicted"/>
<keyword evidence="2" id="KW-0812">Transmembrane</keyword>
<feature type="compositionally biased region" description="Low complexity" evidence="1">
    <location>
        <begin position="37"/>
        <end position="48"/>
    </location>
</feature>
<organism evidence="3 4">
    <name type="scientific">Candidatus Thiopontia autotrophica</name>
    <dbReference type="NCBI Taxonomy" id="2841688"/>
    <lineage>
        <taxon>Bacteria</taxon>
        <taxon>Pseudomonadati</taxon>
        <taxon>Pseudomonadota</taxon>
        <taxon>Gammaproteobacteria</taxon>
        <taxon>Candidatus Thiopontia</taxon>
    </lineage>
</organism>
<dbReference type="Proteomes" id="UP000654401">
    <property type="component" value="Unassembled WGS sequence"/>
</dbReference>
<dbReference type="AlphaFoldDB" id="A0A8J6TNS5"/>
<evidence type="ECO:0000313" key="3">
    <source>
        <dbReference type="EMBL" id="MBC8520169.1"/>
    </source>
</evidence>
<sequence>MSELTTIEIMVLGVILIFALRYLWRYSRRALGLGRDGSSSSCQGCSQGKDCPSGQNVSLTNRQKTTKRGGSNEF</sequence>
<protein>
    <submittedName>
        <fullName evidence="3">Uncharacterized protein</fullName>
    </submittedName>
</protein>
<evidence type="ECO:0000256" key="2">
    <source>
        <dbReference type="SAM" id="Phobius"/>
    </source>
</evidence>
<evidence type="ECO:0000256" key="1">
    <source>
        <dbReference type="SAM" id="MobiDB-lite"/>
    </source>
</evidence>
<dbReference type="EMBL" id="JACNFK010000034">
    <property type="protein sequence ID" value="MBC8520169.1"/>
    <property type="molecule type" value="Genomic_DNA"/>
</dbReference>
<feature type="transmembrane region" description="Helical" evidence="2">
    <location>
        <begin position="6"/>
        <end position="24"/>
    </location>
</feature>
<feature type="compositionally biased region" description="Polar residues" evidence="1">
    <location>
        <begin position="53"/>
        <end position="63"/>
    </location>
</feature>
<feature type="region of interest" description="Disordered" evidence="1">
    <location>
        <begin position="34"/>
        <end position="74"/>
    </location>
</feature>
<keyword evidence="2" id="KW-1133">Transmembrane helix</keyword>